<dbReference type="Pfam" id="PF13424">
    <property type="entry name" value="TPR_12"/>
    <property type="match status" value="1"/>
</dbReference>
<dbReference type="PANTHER" id="PTHR12558">
    <property type="entry name" value="CELL DIVISION CYCLE 16,23,27"/>
    <property type="match status" value="1"/>
</dbReference>
<keyword evidence="1" id="KW-0802">TPR repeat</keyword>
<reference evidence="2 3" key="1">
    <citation type="submission" date="2013-02" db="EMBL/GenBank/DDBJ databases">
        <title>A novel strain isolated from Lonar lake, Maharashtra, India.</title>
        <authorList>
            <person name="Singh A."/>
        </authorList>
    </citation>
    <scope>NUCLEOTIDE SEQUENCE [LARGE SCALE GENOMIC DNA]</scope>
    <source>
        <strain evidence="2 3">AK24</strain>
    </source>
</reference>
<feature type="repeat" description="TPR" evidence="1">
    <location>
        <begin position="434"/>
        <end position="467"/>
    </location>
</feature>
<feature type="repeat" description="TPR" evidence="1">
    <location>
        <begin position="49"/>
        <end position="82"/>
    </location>
</feature>
<dbReference type="SUPFAM" id="SSF48452">
    <property type="entry name" value="TPR-like"/>
    <property type="match status" value="2"/>
</dbReference>
<gene>
    <name evidence="2" type="ORF">ADIS_0934</name>
</gene>
<dbReference type="InterPro" id="IPR019734">
    <property type="entry name" value="TPR_rpt"/>
</dbReference>
<dbReference type="AlphaFoldDB" id="R7ZX85"/>
<proteinExistence type="predicted"/>
<dbReference type="PROSITE" id="PS50293">
    <property type="entry name" value="TPR_REGION"/>
    <property type="match status" value="1"/>
</dbReference>
<dbReference type="Pfam" id="PF12895">
    <property type="entry name" value="ANAPC3"/>
    <property type="match status" value="1"/>
</dbReference>
<accession>R7ZX85</accession>
<feature type="repeat" description="TPR" evidence="1">
    <location>
        <begin position="83"/>
        <end position="116"/>
    </location>
</feature>
<dbReference type="Pfam" id="PF14559">
    <property type="entry name" value="TPR_19"/>
    <property type="match status" value="1"/>
</dbReference>
<evidence type="ECO:0000313" key="2">
    <source>
        <dbReference type="EMBL" id="EON78584.1"/>
    </source>
</evidence>
<dbReference type="EMBL" id="AQHR01000029">
    <property type="protein sequence ID" value="EON78584.1"/>
    <property type="molecule type" value="Genomic_DNA"/>
</dbReference>
<protein>
    <submittedName>
        <fullName evidence="2">Uncharacterized protein</fullName>
    </submittedName>
</protein>
<evidence type="ECO:0000313" key="3">
    <source>
        <dbReference type="Proteomes" id="UP000013909"/>
    </source>
</evidence>
<name>R7ZX85_9BACT</name>
<dbReference type="Proteomes" id="UP000013909">
    <property type="component" value="Unassembled WGS sequence"/>
</dbReference>
<dbReference type="Gene3D" id="1.25.40.10">
    <property type="entry name" value="Tetratricopeptide repeat domain"/>
    <property type="match status" value="3"/>
</dbReference>
<keyword evidence="3" id="KW-1185">Reference proteome</keyword>
<dbReference type="STRING" id="1232681.ADIS_0934"/>
<organism evidence="2 3">
    <name type="scientific">Lunatimonas lonarensis</name>
    <dbReference type="NCBI Taxonomy" id="1232681"/>
    <lineage>
        <taxon>Bacteria</taxon>
        <taxon>Pseudomonadati</taxon>
        <taxon>Bacteroidota</taxon>
        <taxon>Cytophagia</taxon>
        <taxon>Cytophagales</taxon>
        <taxon>Cyclobacteriaceae</taxon>
    </lineage>
</organism>
<sequence>MKPMTLRIPIYFACTITCILLCSILVVDSSAQERMSKKQRKKQEKEILASRLFVEGQKYMMLEDFDRAFFYFDKSRFYNPSEAAVYFKMAEILTRANQLDKALELARQAVELDGDNKYYKLMIAEIYSKQKKPKEAADVLKSLMDDKTENQQQYILELASLYLASQDFEKALAALEEAEEYYGIVEQLTAQKQRIFLRQNDLESAVMEGQKLIDAHPGNATYVLALVEILFNNNRVDQAMEVVKKSLATYPDQPELFMAMFTLHKEKKQPALANDYVKRAFAHPDLEVEMKVRVFAEILQELKTETRNNLLDELAGSLKKHHPKDPTVLGILGDFEQSKGNKAEALVFYRASIAESTENEGIIQAAISLMFEQQIDFSEIEALTEIAVEGFPERPEFWFFDGTAKLAQKKYAASRESLEKALEINQDKNRQLEMMVLGQLGDTYHSLGEKELAFSTYEKVLEINPNNEHILNNYAYFLSLERKDLDKAKKMSEKLVTRFPKNATYLDTHAWVLFQLGLYEDAKKYMEKALEYQLEPSGVMYEHFGDILYKLGDEKQALAYWKKAEGLDETSKFLSEKIKHKRYYE</sequence>
<evidence type="ECO:0000256" key="1">
    <source>
        <dbReference type="PROSITE-ProRule" id="PRU00339"/>
    </source>
</evidence>
<dbReference type="PROSITE" id="PS50005">
    <property type="entry name" value="TPR"/>
    <property type="match status" value="3"/>
</dbReference>
<dbReference type="SMART" id="SM00028">
    <property type="entry name" value="TPR"/>
    <property type="match status" value="9"/>
</dbReference>
<dbReference type="PATRIC" id="fig|1288963.3.peg.933"/>
<comment type="caution">
    <text evidence="2">The sequence shown here is derived from an EMBL/GenBank/DDBJ whole genome shotgun (WGS) entry which is preliminary data.</text>
</comment>
<dbReference type="Pfam" id="PF13181">
    <property type="entry name" value="TPR_8"/>
    <property type="match status" value="2"/>
</dbReference>
<dbReference type="PANTHER" id="PTHR12558:SF13">
    <property type="entry name" value="CELL DIVISION CYCLE PROTEIN 27 HOMOLOG"/>
    <property type="match status" value="1"/>
</dbReference>
<dbReference type="InterPro" id="IPR011990">
    <property type="entry name" value="TPR-like_helical_dom_sf"/>
</dbReference>
<dbReference type="SUPFAM" id="SSF81901">
    <property type="entry name" value="HCP-like"/>
    <property type="match status" value="1"/>
</dbReference>